<dbReference type="InterPro" id="IPR011701">
    <property type="entry name" value="MFS"/>
</dbReference>
<evidence type="ECO:0000256" key="3">
    <source>
        <dbReference type="ARBA" id="ARBA00022692"/>
    </source>
</evidence>
<sequence>MSTERTSLLHPTVPTEDTRLKPTVAVGIICTWIVTFLAAADSTITSTLSVTIATEFKSLSLVSWLGTGYLIGLTATQPLSGKLSDIFGRRETFCFASVMFTIGNLISGLAHSKIIIIIARVVTGIGGGGCISIATFILSDNIPLRSRGTWQGISSVWFTAGMGLGAVIGGATHDAFGWRWAFIGIAPISLIAGIGVAIFVPDHREDRQSLREMLSRVDFAGAATLVSALVLLLIGLNHEGTRIVTTLFAVTVPLGIVLLGVFLLIEWRWAKEPIIPMSLFRQRTVVAVCLTAWFASMAAYANIYYVPLYFQMLGYSTSRTGLYILPDGLGSGIGSALVGITISVTGKYGVFKYTMPLLMALAGAGFMFVTEHTHWVLPEIYLLGKGIGMGGIVTTLILALLHAVPHEQHATATSAYYAFRSTGCTVGLAAATALFSARLNKHAAATGTICVAGDPCYLDALHWAFQLAFGCSCVALISSFFIVSYTRKG</sequence>
<dbReference type="GeneID" id="63708911"/>
<feature type="transmembrane region" description="Helical" evidence="7">
    <location>
        <begin position="20"/>
        <end position="39"/>
    </location>
</feature>
<feature type="transmembrane region" description="Helical" evidence="7">
    <location>
        <begin position="92"/>
        <end position="111"/>
    </location>
</feature>
<dbReference type="RefSeq" id="XP_040648466.1">
    <property type="nucleotide sequence ID" value="XM_040793611.1"/>
</dbReference>
<keyword evidence="2" id="KW-0813">Transport</keyword>
<feature type="domain" description="Major facilitator superfamily (MFS) profile" evidence="8">
    <location>
        <begin position="27"/>
        <end position="487"/>
    </location>
</feature>
<dbReference type="InterPro" id="IPR020846">
    <property type="entry name" value="MFS_dom"/>
</dbReference>
<proteinExistence type="predicted"/>
<evidence type="ECO:0000256" key="4">
    <source>
        <dbReference type="ARBA" id="ARBA00022989"/>
    </source>
</evidence>
<evidence type="ECO:0000256" key="7">
    <source>
        <dbReference type="SAM" id="Phobius"/>
    </source>
</evidence>
<protein>
    <recommendedName>
        <fullName evidence="6">MFS-type drug efflux transporter P55</fullName>
    </recommendedName>
</protein>
<evidence type="ECO:0000313" key="9">
    <source>
        <dbReference type="EMBL" id="KXG49930.1"/>
    </source>
</evidence>
<organism evidence="9 10">
    <name type="scientific">Penicillium patulum</name>
    <name type="common">Penicillium griseofulvum</name>
    <dbReference type="NCBI Taxonomy" id="5078"/>
    <lineage>
        <taxon>Eukaryota</taxon>
        <taxon>Fungi</taxon>
        <taxon>Dikarya</taxon>
        <taxon>Ascomycota</taxon>
        <taxon>Pezizomycotina</taxon>
        <taxon>Eurotiomycetes</taxon>
        <taxon>Eurotiomycetidae</taxon>
        <taxon>Eurotiales</taxon>
        <taxon>Aspergillaceae</taxon>
        <taxon>Penicillium</taxon>
    </lineage>
</organism>
<keyword evidence="5 7" id="KW-0472">Membrane</keyword>
<feature type="transmembrane region" description="Helical" evidence="7">
    <location>
        <begin position="59"/>
        <end position="80"/>
    </location>
</feature>
<keyword evidence="3 7" id="KW-0812">Transmembrane</keyword>
<evidence type="ECO:0000256" key="5">
    <source>
        <dbReference type="ARBA" id="ARBA00023136"/>
    </source>
</evidence>
<dbReference type="GO" id="GO:0012505">
    <property type="term" value="C:endomembrane system"/>
    <property type="evidence" value="ECO:0007669"/>
    <property type="project" value="UniProtKB-SubCell"/>
</dbReference>
<keyword evidence="4 7" id="KW-1133">Transmembrane helix</keyword>
<dbReference type="InterPro" id="IPR005829">
    <property type="entry name" value="Sugar_transporter_CS"/>
</dbReference>
<feature type="transmembrane region" description="Helical" evidence="7">
    <location>
        <begin position="150"/>
        <end position="171"/>
    </location>
</feature>
<dbReference type="OrthoDB" id="6770063at2759"/>
<evidence type="ECO:0000313" key="10">
    <source>
        <dbReference type="Proteomes" id="UP000070168"/>
    </source>
</evidence>
<evidence type="ECO:0000256" key="1">
    <source>
        <dbReference type="ARBA" id="ARBA00004127"/>
    </source>
</evidence>
<dbReference type="Proteomes" id="UP000070168">
    <property type="component" value="Unassembled WGS sequence"/>
</dbReference>
<evidence type="ECO:0000259" key="8">
    <source>
        <dbReference type="PROSITE" id="PS50850"/>
    </source>
</evidence>
<dbReference type="Pfam" id="PF07690">
    <property type="entry name" value="MFS_1"/>
    <property type="match status" value="1"/>
</dbReference>
<dbReference type="GO" id="GO:0000329">
    <property type="term" value="C:fungal-type vacuole membrane"/>
    <property type="evidence" value="ECO:0007669"/>
    <property type="project" value="TreeGrafter"/>
</dbReference>
<feature type="transmembrane region" description="Helical" evidence="7">
    <location>
        <begin position="117"/>
        <end position="138"/>
    </location>
</feature>
<feature type="transmembrane region" description="Helical" evidence="7">
    <location>
        <begin position="416"/>
        <end position="437"/>
    </location>
</feature>
<dbReference type="EMBL" id="LHQR01000048">
    <property type="protein sequence ID" value="KXG49930.1"/>
    <property type="molecule type" value="Genomic_DNA"/>
</dbReference>
<dbReference type="GO" id="GO:0015174">
    <property type="term" value="F:basic amino acid transmembrane transporter activity"/>
    <property type="evidence" value="ECO:0007669"/>
    <property type="project" value="TreeGrafter"/>
</dbReference>
<feature type="transmembrane region" description="Helical" evidence="7">
    <location>
        <begin position="463"/>
        <end position="483"/>
    </location>
</feature>
<dbReference type="PANTHER" id="PTHR23501">
    <property type="entry name" value="MAJOR FACILITATOR SUPERFAMILY"/>
    <property type="match status" value="1"/>
</dbReference>
<name>A0A135LLW1_PENPA</name>
<feature type="transmembrane region" description="Helical" evidence="7">
    <location>
        <begin position="380"/>
        <end position="404"/>
    </location>
</feature>
<keyword evidence="10" id="KW-1185">Reference proteome</keyword>
<dbReference type="PROSITE" id="PS50850">
    <property type="entry name" value="MFS"/>
    <property type="match status" value="1"/>
</dbReference>
<dbReference type="Gene3D" id="1.20.1250.20">
    <property type="entry name" value="MFS general substrate transporter like domains"/>
    <property type="match status" value="1"/>
</dbReference>
<feature type="transmembrane region" description="Helical" evidence="7">
    <location>
        <begin position="177"/>
        <end position="199"/>
    </location>
</feature>
<gene>
    <name evidence="9" type="ORF">PGRI_058980</name>
</gene>
<comment type="caution">
    <text evidence="9">The sequence shown here is derived from an EMBL/GenBank/DDBJ whole genome shotgun (WGS) entry which is preliminary data.</text>
</comment>
<feature type="transmembrane region" description="Helical" evidence="7">
    <location>
        <begin position="350"/>
        <end position="368"/>
    </location>
</feature>
<feature type="transmembrane region" description="Helical" evidence="7">
    <location>
        <begin position="323"/>
        <end position="343"/>
    </location>
</feature>
<dbReference type="InterPro" id="IPR036259">
    <property type="entry name" value="MFS_trans_sf"/>
</dbReference>
<feature type="transmembrane region" description="Helical" evidence="7">
    <location>
        <begin position="243"/>
        <end position="265"/>
    </location>
</feature>
<feature type="transmembrane region" description="Helical" evidence="7">
    <location>
        <begin position="285"/>
        <end position="303"/>
    </location>
</feature>
<dbReference type="PROSITE" id="PS00216">
    <property type="entry name" value="SUGAR_TRANSPORT_1"/>
    <property type="match status" value="1"/>
</dbReference>
<evidence type="ECO:0000256" key="6">
    <source>
        <dbReference type="ARBA" id="ARBA00044273"/>
    </source>
</evidence>
<reference evidence="9 10" key="1">
    <citation type="journal article" date="2016" name="BMC Genomics">
        <title>Genome sequencing and secondary metabolism of the postharvest pathogen Penicillium griseofulvum.</title>
        <authorList>
            <person name="Banani H."/>
            <person name="Marcet-Houben M."/>
            <person name="Ballester A.R."/>
            <person name="Abbruscato P."/>
            <person name="Gonzalez-Candelas L."/>
            <person name="Gabaldon T."/>
            <person name="Spadaro D."/>
        </authorList>
    </citation>
    <scope>NUCLEOTIDE SEQUENCE [LARGE SCALE GENOMIC DNA]</scope>
    <source>
        <strain evidence="9 10">PG3</strain>
    </source>
</reference>
<comment type="subcellular location">
    <subcellularLocation>
        <location evidence="1">Endomembrane system</location>
        <topology evidence="1">Multi-pass membrane protein</topology>
    </subcellularLocation>
</comment>
<evidence type="ECO:0000256" key="2">
    <source>
        <dbReference type="ARBA" id="ARBA00022448"/>
    </source>
</evidence>
<feature type="transmembrane region" description="Helical" evidence="7">
    <location>
        <begin position="219"/>
        <end position="237"/>
    </location>
</feature>
<dbReference type="PANTHER" id="PTHR23501:SF191">
    <property type="entry name" value="VACUOLAR BASIC AMINO ACID TRANSPORTER 4"/>
    <property type="match status" value="1"/>
</dbReference>
<dbReference type="AlphaFoldDB" id="A0A135LLW1"/>
<dbReference type="OMA" id="TIMNTTM"/>
<dbReference type="SUPFAM" id="SSF103473">
    <property type="entry name" value="MFS general substrate transporter"/>
    <property type="match status" value="1"/>
</dbReference>
<accession>A0A135LLW1</accession>